<accession>A0A3P7LQ85</accession>
<gene>
    <name evidence="2" type="ORF">DILT_LOCUS9668</name>
</gene>
<reference evidence="2 3" key="1">
    <citation type="submission" date="2018-11" db="EMBL/GenBank/DDBJ databases">
        <authorList>
            <consortium name="Pathogen Informatics"/>
        </authorList>
    </citation>
    <scope>NUCLEOTIDE SEQUENCE [LARGE SCALE GENOMIC DNA]</scope>
</reference>
<proteinExistence type="predicted"/>
<evidence type="ECO:0000313" key="2">
    <source>
        <dbReference type="EMBL" id="VDN13837.1"/>
    </source>
</evidence>
<protein>
    <submittedName>
        <fullName evidence="2">Uncharacterized protein</fullName>
    </submittedName>
</protein>
<dbReference type="AlphaFoldDB" id="A0A3P7LQ85"/>
<name>A0A3P7LQ85_DIBLA</name>
<sequence>MSFYGSLLHIVYAPEFETPAECRVKLHSFRRYNDVVFSRFEREKEQNTARQHSHVDEPEKTTSTAEDPLQPAEIKLSDGVAAVETNTVGAVNPYSTSAIDFQKQEYNVLPMIGGQSEGDALGESRRYWAALGYQFQTVPPPDQTSSRTGVHLQPATPLSSLSGMKTTELR</sequence>
<feature type="region of interest" description="Disordered" evidence="1">
    <location>
        <begin position="43"/>
        <end position="70"/>
    </location>
</feature>
<feature type="region of interest" description="Disordered" evidence="1">
    <location>
        <begin position="139"/>
        <end position="170"/>
    </location>
</feature>
<dbReference type="EMBL" id="UYRU01057509">
    <property type="protein sequence ID" value="VDN13837.1"/>
    <property type="molecule type" value="Genomic_DNA"/>
</dbReference>
<keyword evidence="3" id="KW-1185">Reference proteome</keyword>
<evidence type="ECO:0000256" key="1">
    <source>
        <dbReference type="SAM" id="MobiDB-lite"/>
    </source>
</evidence>
<evidence type="ECO:0000313" key="3">
    <source>
        <dbReference type="Proteomes" id="UP000281553"/>
    </source>
</evidence>
<dbReference type="Proteomes" id="UP000281553">
    <property type="component" value="Unassembled WGS sequence"/>
</dbReference>
<feature type="compositionally biased region" description="Polar residues" evidence="1">
    <location>
        <begin position="156"/>
        <end position="170"/>
    </location>
</feature>
<organism evidence="2 3">
    <name type="scientific">Dibothriocephalus latus</name>
    <name type="common">Fish tapeworm</name>
    <name type="synonym">Diphyllobothrium latum</name>
    <dbReference type="NCBI Taxonomy" id="60516"/>
    <lineage>
        <taxon>Eukaryota</taxon>
        <taxon>Metazoa</taxon>
        <taxon>Spiralia</taxon>
        <taxon>Lophotrochozoa</taxon>
        <taxon>Platyhelminthes</taxon>
        <taxon>Cestoda</taxon>
        <taxon>Eucestoda</taxon>
        <taxon>Diphyllobothriidea</taxon>
        <taxon>Diphyllobothriidae</taxon>
        <taxon>Dibothriocephalus</taxon>
    </lineage>
</organism>
<dbReference type="OrthoDB" id="78358at2759"/>
<feature type="compositionally biased region" description="Basic and acidic residues" evidence="1">
    <location>
        <begin position="43"/>
        <end position="60"/>
    </location>
</feature>